<proteinExistence type="predicted"/>
<dbReference type="RefSeq" id="WP_406785798.1">
    <property type="nucleotide sequence ID" value="NZ_JBJIAA010000001.1"/>
</dbReference>
<sequence>MYHYWNRKISKKQQLDNETEFAEVTSVVSNVYKSEINHWKSNDFQIFSKDIQVTVPSNFNQDSLEGLMKVLKQL</sequence>
<dbReference type="Proteomes" id="UP001623592">
    <property type="component" value="Unassembled WGS sequence"/>
</dbReference>
<evidence type="ECO:0000313" key="2">
    <source>
        <dbReference type="Proteomes" id="UP001623592"/>
    </source>
</evidence>
<accession>A0ABW8T9B8</accession>
<reference evidence="1 2" key="1">
    <citation type="submission" date="2024-11" db="EMBL/GenBank/DDBJ databases">
        <authorList>
            <person name="Heng Y.C."/>
            <person name="Lim A.C.H."/>
            <person name="Lee J.K.Y."/>
            <person name="Kittelmann S."/>
        </authorList>
    </citation>
    <scope>NUCLEOTIDE SEQUENCE [LARGE SCALE GENOMIC DNA]</scope>
    <source>
        <strain evidence="1 2">WILCCON 0114</strain>
    </source>
</reference>
<protein>
    <submittedName>
        <fullName evidence="1">Uncharacterized protein</fullName>
    </submittedName>
</protein>
<dbReference type="EMBL" id="JBJIAA010000001">
    <property type="protein sequence ID" value="MFL0249124.1"/>
    <property type="molecule type" value="Genomic_DNA"/>
</dbReference>
<comment type="caution">
    <text evidence="1">The sequence shown here is derived from an EMBL/GenBank/DDBJ whole genome shotgun (WGS) entry which is preliminary data.</text>
</comment>
<organism evidence="1 2">
    <name type="scientific">Clostridium neuense</name>
    <dbReference type="NCBI Taxonomy" id="1728934"/>
    <lineage>
        <taxon>Bacteria</taxon>
        <taxon>Bacillati</taxon>
        <taxon>Bacillota</taxon>
        <taxon>Clostridia</taxon>
        <taxon>Eubacteriales</taxon>
        <taxon>Clostridiaceae</taxon>
        <taxon>Clostridium</taxon>
    </lineage>
</organism>
<evidence type="ECO:0000313" key="1">
    <source>
        <dbReference type="EMBL" id="MFL0249124.1"/>
    </source>
</evidence>
<gene>
    <name evidence="1" type="ORF">ACJDT4_01720</name>
</gene>
<keyword evidence="2" id="KW-1185">Reference proteome</keyword>
<name>A0ABW8T9B8_9CLOT</name>